<comment type="caution">
    <text evidence="2">The sequence shown here is derived from an EMBL/GenBank/DDBJ whole genome shotgun (WGS) entry which is preliminary data.</text>
</comment>
<organism evidence="2 3">
    <name type="scientific">Mytilus galloprovincialis</name>
    <name type="common">Mediterranean mussel</name>
    <dbReference type="NCBI Taxonomy" id="29158"/>
    <lineage>
        <taxon>Eukaryota</taxon>
        <taxon>Metazoa</taxon>
        <taxon>Spiralia</taxon>
        <taxon>Lophotrochozoa</taxon>
        <taxon>Mollusca</taxon>
        <taxon>Bivalvia</taxon>
        <taxon>Autobranchia</taxon>
        <taxon>Pteriomorphia</taxon>
        <taxon>Mytilida</taxon>
        <taxon>Mytiloidea</taxon>
        <taxon>Mytilidae</taxon>
        <taxon>Mytilinae</taxon>
        <taxon>Mytilus</taxon>
    </lineage>
</organism>
<gene>
    <name evidence="2" type="ORF">MGAL_10B010421</name>
</gene>
<proteinExistence type="predicted"/>
<dbReference type="OrthoDB" id="6174124at2759"/>
<name>A0A8B6E2I4_MYTGA</name>
<dbReference type="AlphaFoldDB" id="A0A8B6E2I4"/>
<protein>
    <submittedName>
        <fullName evidence="2">Uncharacterized protein</fullName>
    </submittedName>
</protein>
<keyword evidence="3" id="KW-1185">Reference proteome</keyword>
<dbReference type="Proteomes" id="UP000596742">
    <property type="component" value="Unassembled WGS sequence"/>
</dbReference>
<accession>A0A8B6E2I4</accession>
<keyword evidence="1" id="KW-0175">Coiled coil</keyword>
<evidence type="ECO:0000256" key="1">
    <source>
        <dbReference type="SAM" id="Coils"/>
    </source>
</evidence>
<feature type="coiled-coil region" evidence="1">
    <location>
        <begin position="230"/>
        <end position="264"/>
    </location>
</feature>
<sequence>MAVPREIKPPLKFQNCVTGNEFDECTDINSNNKYTDCQLEEPMPCHQVNDNTKIEQSTTGKNLQNENNLSDTSLTFAKSLANVNNTSTPIRKEGTKKTQDNQVETPKEKIAKHGQVLSSKLDTLTATLTTIDISFKLFVNKLTDLKNATDTIVPDIKGFVPDLISSNQKIKYVSQQFENFDNKIKHCNQTLESLHLKINLLDTQFKESALNKDTIIEKLQNNEKILIDFREENNDSMESISNKIAEFNNRISRLEEINTSMNSRCNSKESIIEQREKRTSESHTQNVGVSECDYLILSDSILRRIIPKKISPDGKTIKRYIRGGAETCSTFIEKNGKNIKPQHVLISIGTRDLQNNAVKNKEFENLFHTTTVHLNSKQGLPEIVKHLKTAMNMYGNRPSRSNHANQQPIATGGINFSHRQPNTSQRFSAFDNSMDRPPPILHKNTMYPPWGQMIPENPQCPSWGPMPPENPPSPPWGPMLHDKALCPPWGQPPPNILPWQVPWMWQPYRQFNQVQH</sequence>
<evidence type="ECO:0000313" key="3">
    <source>
        <dbReference type="Proteomes" id="UP000596742"/>
    </source>
</evidence>
<dbReference type="EMBL" id="UYJE01004397">
    <property type="protein sequence ID" value="VDI27714.1"/>
    <property type="molecule type" value="Genomic_DNA"/>
</dbReference>
<evidence type="ECO:0000313" key="2">
    <source>
        <dbReference type="EMBL" id="VDI27714.1"/>
    </source>
</evidence>
<reference evidence="2" key="1">
    <citation type="submission" date="2018-11" db="EMBL/GenBank/DDBJ databases">
        <authorList>
            <person name="Alioto T."/>
            <person name="Alioto T."/>
        </authorList>
    </citation>
    <scope>NUCLEOTIDE SEQUENCE</scope>
</reference>